<comment type="caution">
    <text evidence="2">The sequence shown here is derived from an EMBL/GenBank/DDBJ whole genome shotgun (WGS) entry which is preliminary data.</text>
</comment>
<dbReference type="Proteomes" id="UP000242188">
    <property type="component" value="Unassembled WGS sequence"/>
</dbReference>
<protein>
    <submittedName>
        <fullName evidence="2">Uncharacterized protein</fullName>
    </submittedName>
</protein>
<keyword evidence="3" id="KW-1185">Reference proteome</keyword>
<name>A0A210R4P2_MIZYE</name>
<accession>A0A210R4P2</accession>
<dbReference type="AlphaFoldDB" id="A0A210R4P2"/>
<keyword evidence="1" id="KW-0472">Membrane</keyword>
<keyword evidence="1" id="KW-0812">Transmembrane</keyword>
<evidence type="ECO:0000256" key="1">
    <source>
        <dbReference type="SAM" id="Phobius"/>
    </source>
</evidence>
<keyword evidence="1" id="KW-1133">Transmembrane helix</keyword>
<reference evidence="2 3" key="1">
    <citation type="journal article" date="2017" name="Nat. Ecol. Evol.">
        <title>Scallop genome provides insights into evolution of bilaterian karyotype and development.</title>
        <authorList>
            <person name="Wang S."/>
            <person name="Zhang J."/>
            <person name="Jiao W."/>
            <person name="Li J."/>
            <person name="Xun X."/>
            <person name="Sun Y."/>
            <person name="Guo X."/>
            <person name="Huan P."/>
            <person name="Dong B."/>
            <person name="Zhang L."/>
            <person name="Hu X."/>
            <person name="Sun X."/>
            <person name="Wang J."/>
            <person name="Zhao C."/>
            <person name="Wang Y."/>
            <person name="Wang D."/>
            <person name="Huang X."/>
            <person name="Wang R."/>
            <person name="Lv J."/>
            <person name="Li Y."/>
            <person name="Zhang Z."/>
            <person name="Liu B."/>
            <person name="Lu W."/>
            <person name="Hui Y."/>
            <person name="Liang J."/>
            <person name="Zhou Z."/>
            <person name="Hou R."/>
            <person name="Li X."/>
            <person name="Liu Y."/>
            <person name="Li H."/>
            <person name="Ning X."/>
            <person name="Lin Y."/>
            <person name="Zhao L."/>
            <person name="Xing Q."/>
            <person name="Dou J."/>
            <person name="Li Y."/>
            <person name="Mao J."/>
            <person name="Guo H."/>
            <person name="Dou H."/>
            <person name="Li T."/>
            <person name="Mu C."/>
            <person name="Jiang W."/>
            <person name="Fu Q."/>
            <person name="Fu X."/>
            <person name="Miao Y."/>
            <person name="Liu J."/>
            <person name="Yu Q."/>
            <person name="Li R."/>
            <person name="Liao H."/>
            <person name="Li X."/>
            <person name="Kong Y."/>
            <person name="Jiang Z."/>
            <person name="Chourrout D."/>
            <person name="Li R."/>
            <person name="Bao Z."/>
        </authorList>
    </citation>
    <scope>NUCLEOTIDE SEQUENCE [LARGE SCALE GENOMIC DNA]</scope>
    <source>
        <strain evidence="2 3">PY_sf001</strain>
    </source>
</reference>
<evidence type="ECO:0000313" key="2">
    <source>
        <dbReference type="EMBL" id="OWF55858.1"/>
    </source>
</evidence>
<dbReference type="OrthoDB" id="6049854at2759"/>
<dbReference type="EMBL" id="NEDP02000459">
    <property type="protein sequence ID" value="OWF55858.1"/>
    <property type="molecule type" value="Genomic_DNA"/>
</dbReference>
<evidence type="ECO:0000313" key="3">
    <source>
        <dbReference type="Proteomes" id="UP000242188"/>
    </source>
</evidence>
<gene>
    <name evidence="2" type="ORF">KP79_PYT11638</name>
</gene>
<proteinExistence type="predicted"/>
<organism evidence="2 3">
    <name type="scientific">Mizuhopecten yessoensis</name>
    <name type="common">Japanese scallop</name>
    <name type="synonym">Patinopecten yessoensis</name>
    <dbReference type="NCBI Taxonomy" id="6573"/>
    <lineage>
        <taxon>Eukaryota</taxon>
        <taxon>Metazoa</taxon>
        <taxon>Spiralia</taxon>
        <taxon>Lophotrochozoa</taxon>
        <taxon>Mollusca</taxon>
        <taxon>Bivalvia</taxon>
        <taxon>Autobranchia</taxon>
        <taxon>Pteriomorphia</taxon>
        <taxon>Pectinida</taxon>
        <taxon>Pectinoidea</taxon>
        <taxon>Pectinidae</taxon>
        <taxon>Mizuhopecten</taxon>
    </lineage>
</organism>
<feature type="transmembrane region" description="Helical" evidence="1">
    <location>
        <begin position="71"/>
        <end position="92"/>
    </location>
</feature>
<sequence length="141" mass="15694">MATQGYSLTSTAVCPWNVLNIYRVPQPACCPVLDKNDTSIDQHITSLEAEWKQKLQSFENSLLLSVERRSLALAGVLVAISMVMLLIGTCFVSCRSDEALAQYEPLSQEEWDNLSTSIINGDQVDFKNLLYSAAFRESPET</sequence>